<dbReference type="STRING" id="445960.SAMN05421542_1316"/>
<organism evidence="2 4">
    <name type="scientific">Chryseobacterium jejuense</name>
    <dbReference type="NCBI Taxonomy" id="445960"/>
    <lineage>
        <taxon>Bacteria</taxon>
        <taxon>Pseudomonadati</taxon>
        <taxon>Bacteroidota</taxon>
        <taxon>Flavobacteriia</taxon>
        <taxon>Flavobacteriales</taxon>
        <taxon>Weeksellaceae</taxon>
        <taxon>Chryseobacterium group</taxon>
        <taxon>Chryseobacterium</taxon>
    </lineage>
</organism>
<reference evidence="1 3" key="1">
    <citation type="submission" date="2016-10" db="EMBL/GenBank/DDBJ databases">
        <authorList>
            <person name="Varghese N."/>
            <person name="Submissions S."/>
        </authorList>
    </citation>
    <scope>NUCLEOTIDE SEQUENCE [LARGE SCALE GENOMIC DNA]</scope>
    <source>
        <strain evidence="1 3">DSM 19299</strain>
    </source>
</reference>
<evidence type="ECO:0000313" key="4">
    <source>
        <dbReference type="Proteomes" id="UP000251670"/>
    </source>
</evidence>
<dbReference type="AlphaFoldDB" id="A0A2X2X2H7"/>
<reference evidence="2 4" key="2">
    <citation type="submission" date="2018-06" db="EMBL/GenBank/DDBJ databases">
        <authorList>
            <consortium name="Pathogen Informatics"/>
            <person name="Doyle S."/>
        </authorList>
    </citation>
    <scope>NUCLEOTIDE SEQUENCE [LARGE SCALE GENOMIC DNA]</scope>
    <source>
        <strain evidence="2 4">NCTC13492</strain>
    </source>
</reference>
<proteinExistence type="predicted"/>
<accession>A0A2X2X2H7</accession>
<dbReference type="Proteomes" id="UP000199426">
    <property type="component" value="Unassembled WGS sequence"/>
</dbReference>
<evidence type="ECO:0000313" key="3">
    <source>
        <dbReference type="Proteomes" id="UP000199426"/>
    </source>
</evidence>
<dbReference type="EMBL" id="FNEG01000002">
    <property type="protein sequence ID" value="SDI56463.1"/>
    <property type="molecule type" value="Genomic_DNA"/>
</dbReference>
<gene>
    <name evidence="2" type="ORF">NCTC13492_04126</name>
    <name evidence="1" type="ORF">SAMN05421542_1316</name>
</gene>
<protein>
    <submittedName>
        <fullName evidence="2">Uncharacterized protein</fullName>
    </submittedName>
</protein>
<keyword evidence="3" id="KW-1185">Reference proteome</keyword>
<evidence type="ECO:0000313" key="2">
    <source>
        <dbReference type="EMBL" id="SQB47048.1"/>
    </source>
</evidence>
<name>A0A2X2X2H7_CHRJE</name>
<dbReference type="RefSeq" id="WP_089734743.1">
    <property type="nucleotide sequence ID" value="NZ_FNEG01000002.1"/>
</dbReference>
<evidence type="ECO:0000313" key="1">
    <source>
        <dbReference type="EMBL" id="SDI56463.1"/>
    </source>
</evidence>
<sequence length="111" mass="12216">MASDGRVDTSGSMWMGGKNDVTVKTFKTRQEAINFVKTKYNYDGSITIKITAAQDLGAATRAMKQLQSNYHFLFNNCNHIISAALTGAGLSQYGGYLVIPNLNFKELKNND</sequence>
<dbReference type="EMBL" id="UAWB01000014">
    <property type="protein sequence ID" value="SQB47048.1"/>
    <property type="molecule type" value="Genomic_DNA"/>
</dbReference>
<dbReference type="Proteomes" id="UP000251670">
    <property type="component" value="Unassembled WGS sequence"/>
</dbReference>